<feature type="domain" description="4Fe-4S ferredoxin-type" evidence="4">
    <location>
        <begin position="3"/>
        <end position="34"/>
    </location>
</feature>
<reference evidence="5 6" key="1">
    <citation type="submission" date="2019-08" db="EMBL/GenBank/DDBJ databases">
        <title>In-depth cultivation of the pig gut microbiome towards novel bacterial diversity and tailored functional studies.</title>
        <authorList>
            <person name="Wylensek D."/>
            <person name="Hitch T.C.A."/>
            <person name="Clavel T."/>
        </authorList>
    </citation>
    <scope>NUCLEOTIDE SEQUENCE [LARGE SCALE GENOMIC DNA]</scope>
    <source>
        <strain evidence="5 6">LKV-472-APC-3</strain>
    </source>
</reference>
<sequence>MKKKPNLLNKKDECCGCTACATVCPLKAISFEYDHEGFLYPSIDYDICIGCLKCENVCAFKKDNKFSSDEYENTKVYAAKAKCEDVLLNSSSGGMFTIFSDIFLEQGDAVAACKYVSELDKVTIKLIFDKGSRDEARGSKYIQAELDDSFQQIIEYLYKNLEKKILVFGTGCQIAGLDLLLKKNNLRHRAILIDLVCHGAPSSGLWKKYIQKVEKNQGLTDTLVTC</sequence>
<dbReference type="PROSITE" id="PS51379">
    <property type="entry name" value="4FE4S_FER_2"/>
    <property type="match status" value="2"/>
</dbReference>
<dbReference type="Pfam" id="PF04432">
    <property type="entry name" value="FrhB_FdhB_C"/>
    <property type="match status" value="1"/>
</dbReference>
<dbReference type="InterPro" id="IPR017896">
    <property type="entry name" value="4Fe4S_Fe-S-bd"/>
</dbReference>
<dbReference type="GeneID" id="93159673"/>
<keyword evidence="3" id="KW-0411">Iron-sulfur</keyword>
<dbReference type="GO" id="GO:0051536">
    <property type="term" value="F:iron-sulfur cluster binding"/>
    <property type="evidence" value="ECO:0007669"/>
    <property type="project" value="UniProtKB-KW"/>
</dbReference>
<dbReference type="EMBL" id="VUMR01000095">
    <property type="protein sequence ID" value="MSS57230.1"/>
    <property type="molecule type" value="Genomic_DNA"/>
</dbReference>
<dbReference type="RefSeq" id="WP_154556758.1">
    <property type="nucleotide sequence ID" value="NZ_VUMR01000095.1"/>
</dbReference>
<keyword evidence="1" id="KW-0479">Metal-binding</keyword>
<evidence type="ECO:0000256" key="2">
    <source>
        <dbReference type="ARBA" id="ARBA00023004"/>
    </source>
</evidence>
<comment type="caution">
    <text evidence="5">The sequence shown here is derived from an EMBL/GenBank/DDBJ whole genome shotgun (WGS) entry which is preliminary data.</text>
</comment>
<dbReference type="GO" id="GO:0046872">
    <property type="term" value="F:metal ion binding"/>
    <property type="evidence" value="ECO:0007669"/>
    <property type="project" value="UniProtKB-KW"/>
</dbReference>
<keyword evidence="2" id="KW-0408">Iron</keyword>
<keyword evidence="6" id="KW-1185">Reference proteome</keyword>
<gene>
    <name evidence="5" type="ORF">FYJ55_10305</name>
</gene>
<dbReference type="Gene3D" id="3.30.70.20">
    <property type="match status" value="1"/>
</dbReference>
<organism evidence="5 6">
    <name type="scientific">Holdemanella porci</name>
    <dbReference type="NCBI Taxonomy" id="2652276"/>
    <lineage>
        <taxon>Bacteria</taxon>
        <taxon>Bacillati</taxon>
        <taxon>Bacillota</taxon>
        <taxon>Erysipelotrichia</taxon>
        <taxon>Erysipelotrichales</taxon>
        <taxon>Erysipelotrichaceae</taxon>
        <taxon>Holdemanella</taxon>
    </lineage>
</organism>
<protein>
    <submittedName>
        <fullName evidence="5">4Fe-4S dicluster domain-containing protein</fullName>
    </submittedName>
</protein>
<name>A0A6N7V4X5_9FIRM</name>
<accession>A0A6N7V4X5</accession>
<evidence type="ECO:0000259" key="4">
    <source>
        <dbReference type="PROSITE" id="PS51379"/>
    </source>
</evidence>
<evidence type="ECO:0000313" key="5">
    <source>
        <dbReference type="EMBL" id="MSS57230.1"/>
    </source>
</evidence>
<dbReference type="InterPro" id="IPR052977">
    <property type="entry name" value="Polyferredoxin-like_ET"/>
</dbReference>
<dbReference type="Pfam" id="PF12838">
    <property type="entry name" value="Fer4_7"/>
    <property type="match status" value="1"/>
</dbReference>
<proteinExistence type="predicted"/>
<dbReference type="SUPFAM" id="SSF54862">
    <property type="entry name" value="4Fe-4S ferredoxins"/>
    <property type="match status" value="1"/>
</dbReference>
<dbReference type="AlphaFoldDB" id="A0A6N7V4X5"/>
<dbReference type="InterPro" id="IPR017900">
    <property type="entry name" value="4Fe4S_Fe_S_CS"/>
</dbReference>
<evidence type="ECO:0000313" key="6">
    <source>
        <dbReference type="Proteomes" id="UP000434241"/>
    </source>
</evidence>
<dbReference type="PROSITE" id="PS00198">
    <property type="entry name" value="4FE4S_FER_1"/>
    <property type="match status" value="1"/>
</dbReference>
<dbReference type="Proteomes" id="UP000434241">
    <property type="component" value="Unassembled WGS sequence"/>
</dbReference>
<dbReference type="PANTHER" id="PTHR43193">
    <property type="match status" value="1"/>
</dbReference>
<dbReference type="PANTHER" id="PTHR43193:SF2">
    <property type="entry name" value="POLYFERREDOXIN PROTEIN FWDF"/>
    <property type="match status" value="1"/>
</dbReference>
<dbReference type="InterPro" id="IPR007525">
    <property type="entry name" value="FrhB_FdhB_C"/>
</dbReference>
<evidence type="ECO:0000256" key="3">
    <source>
        <dbReference type="ARBA" id="ARBA00023014"/>
    </source>
</evidence>
<evidence type="ECO:0000256" key="1">
    <source>
        <dbReference type="ARBA" id="ARBA00022723"/>
    </source>
</evidence>
<feature type="domain" description="4Fe-4S ferredoxin-type" evidence="4">
    <location>
        <begin position="39"/>
        <end position="69"/>
    </location>
</feature>